<evidence type="ECO:0000313" key="1">
    <source>
        <dbReference type="EMBL" id="GFY32692.1"/>
    </source>
</evidence>
<reference evidence="1" key="1">
    <citation type="submission" date="2020-08" db="EMBL/GenBank/DDBJ databases">
        <title>Multicomponent nature underlies the extraordinary mechanical properties of spider dragline silk.</title>
        <authorList>
            <person name="Kono N."/>
            <person name="Nakamura H."/>
            <person name="Mori M."/>
            <person name="Yoshida Y."/>
            <person name="Ohtoshi R."/>
            <person name="Malay A.D."/>
            <person name="Moran D.A.P."/>
            <person name="Tomita M."/>
            <person name="Numata K."/>
            <person name="Arakawa K."/>
        </authorList>
    </citation>
    <scope>NUCLEOTIDE SEQUENCE</scope>
</reference>
<gene>
    <name evidence="1" type="ORF">TNCV_4637981</name>
</gene>
<keyword evidence="2" id="KW-1185">Reference proteome</keyword>
<name>A0A8X6WCW9_TRICX</name>
<sequence>MKVSKIDNFNIPQNDRHSVRVVAYCASTPQVRVPLPGWARSTQPFLPIVVGREMSTKLAWGQTLGVSLRTDHLFATSVHAPQRQMVKYTGSAR</sequence>
<proteinExistence type="predicted"/>
<accession>A0A8X6WCW9</accession>
<evidence type="ECO:0000313" key="2">
    <source>
        <dbReference type="Proteomes" id="UP000887159"/>
    </source>
</evidence>
<comment type="caution">
    <text evidence="1">The sequence shown here is derived from an EMBL/GenBank/DDBJ whole genome shotgun (WGS) entry which is preliminary data.</text>
</comment>
<protein>
    <submittedName>
        <fullName evidence="1">Uncharacterized protein</fullName>
    </submittedName>
</protein>
<dbReference type="Proteomes" id="UP000887159">
    <property type="component" value="Unassembled WGS sequence"/>
</dbReference>
<dbReference type="EMBL" id="BMAU01021404">
    <property type="protein sequence ID" value="GFY32692.1"/>
    <property type="molecule type" value="Genomic_DNA"/>
</dbReference>
<organism evidence="1 2">
    <name type="scientific">Trichonephila clavipes</name>
    <name type="common">Golden silk orbweaver</name>
    <name type="synonym">Nephila clavipes</name>
    <dbReference type="NCBI Taxonomy" id="2585209"/>
    <lineage>
        <taxon>Eukaryota</taxon>
        <taxon>Metazoa</taxon>
        <taxon>Ecdysozoa</taxon>
        <taxon>Arthropoda</taxon>
        <taxon>Chelicerata</taxon>
        <taxon>Arachnida</taxon>
        <taxon>Araneae</taxon>
        <taxon>Araneomorphae</taxon>
        <taxon>Entelegynae</taxon>
        <taxon>Araneoidea</taxon>
        <taxon>Nephilidae</taxon>
        <taxon>Trichonephila</taxon>
    </lineage>
</organism>
<dbReference type="AlphaFoldDB" id="A0A8X6WCW9"/>